<dbReference type="EMBL" id="JARKIB010000166">
    <property type="protein sequence ID" value="KAJ7729355.1"/>
    <property type="molecule type" value="Genomic_DNA"/>
</dbReference>
<sequence length="77" mass="8713">MNSLLRKDMSEAKWEAMVKEAERIMRVYNRSLQTAIEADKEARPAGGQKTADLMKADMMTEYFPSVQNILEDASSPS</sequence>
<proteinExistence type="predicted"/>
<reference evidence="1" key="1">
    <citation type="submission" date="2023-03" db="EMBL/GenBank/DDBJ databases">
        <title>Massive genome expansion in bonnet fungi (Mycena s.s.) driven by repeated elements and novel gene families across ecological guilds.</title>
        <authorList>
            <consortium name="Lawrence Berkeley National Laboratory"/>
            <person name="Harder C.B."/>
            <person name="Miyauchi S."/>
            <person name="Viragh M."/>
            <person name="Kuo A."/>
            <person name="Thoen E."/>
            <person name="Andreopoulos B."/>
            <person name="Lu D."/>
            <person name="Skrede I."/>
            <person name="Drula E."/>
            <person name="Henrissat B."/>
            <person name="Morin E."/>
            <person name="Kohler A."/>
            <person name="Barry K."/>
            <person name="LaButti K."/>
            <person name="Morin E."/>
            <person name="Salamov A."/>
            <person name="Lipzen A."/>
            <person name="Mereny Z."/>
            <person name="Hegedus B."/>
            <person name="Baldrian P."/>
            <person name="Stursova M."/>
            <person name="Weitz H."/>
            <person name="Taylor A."/>
            <person name="Grigoriev I.V."/>
            <person name="Nagy L.G."/>
            <person name="Martin F."/>
            <person name="Kauserud H."/>
        </authorList>
    </citation>
    <scope>NUCLEOTIDE SEQUENCE</scope>
    <source>
        <strain evidence="1">CBHHK182m</strain>
    </source>
</reference>
<evidence type="ECO:0000313" key="2">
    <source>
        <dbReference type="Proteomes" id="UP001215598"/>
    </source>
</evidence>
<keyword evidence="2" id="KW-1185">Reference proteome</keyword>
<comment type="caution">
    <text evidence="1">The sequence shown here is derived from an EMBL/GenBank/DDBJ whole genome shotgun (WGS) entry which is preliminary data.</text>
</comment>
<dbReference type="AlphaFoldDB" id="A0AAD7HVR4"/>
<protein>
    <submittedName>
        <fullName evidence="1">Uncharacterized protein</fullName>
    </submittedName>
</protein>
<dbReference type="Proteomes" id="UP001215598">
    <property type="component" value="Unassembled WGS sequence"/>
</dbReference>
<gene>
    <name evidence="1" type="ORF">B0H16DRAFT_1734292</name>
</gene>
<accession>A0AAD7HVR4</accession>
<name>A0AAD7HVR4_9AGAR</name>
<evidence type="ECO:0000313" key="1">
    <source>
        <dbReference type="EMBL" id="KAJ7729355.1"/>
    </source>
</evidence>
<organism evidence="1 2">
    <name type="scientific">Mycena metata</name>
    <dbReference type="NCBI Taxonomy" id="1033252"/>
    <lineage>
        <taxon>Eukaryota</taxon>
        <taxon>Fungi</taxon>
        <taxon>Dikarya</taxon>
        <taxon>Basidiomycota</taxon>
        <taxon>Agaricomycotina</taxon>
        <taxon>Agaricomycetes</taxon>
        <taxon>Agaricomycetidae</taxon>
        <taxon>Agaricales</taxon>
        <taxon>Marasmiineae</taxon>
        <taxon>Mycenaceae</taxon>
        <taxon>Mycena</taxon>
    </lineage>
</organism>